<proteinExistence type="inferred from homology"/>
<organism evidence="2 3">
    <name type="scientific">[Myrmecia] bisecta</name>
    <dbReference type="NCBI Taxonomy" id="41462"/>
    <lineage>
        <taxon>Eukaryota</taxon>
        <taxon>Viridiplantae</taxon>
        <taxon>Chlorophyta</taxon>
        <taxon>core chlorophytes</taxon>
        <taxon>Trebouxiophyceae</taxon>
        <taxon>Trebouxiales</taxon>
        <taxon>Trebouxiaceae</taxon>
        <taxon>Myrmecia</taxon>
    </lineage>
</organism>
<dbReference type="AlphaFoldDB" id="A0AAW1PLW6"/>
<comment type="catalytic activity">
    <reaction evidence="1">
        <text>queuosine 5'-phosphate + H2O = queuine + D-ribose 5-phosphate</text>
        <dbReference type="Rhea" id="RHEA:75387"/>
        <dbReference type="ChEBI" id="CHEBI:15377"/>
        <dbReference type="ChEBI" id="CHEBI:17433"/>
        <dbReference type="ChEBI" id="CHEBI:78346"/>
        <dbReference type="ChEBI" id="CHEBI:194371"/>
    </reaction>
    <physiologicalReaction direction="left-to-right" evidence="1">
        <dbReference type="Rhea" id="RHEA:75388"/>
    </physiologicalReaction>
</comment>
<comment type="function">
    <text evidence="1">Catalyzes the hydrolysis of queuosine 5'-phosphate, releasing the nucleobase queuine (q). Is required for salvage of queuine from exogenous queuosine (Q) that is imported and then converted to queuosine 5'-phosphate intracellularly.</text>
</comment>
<dbReference type="EC" id="3.2.2.-" evidence="1"/>
<keyword evidence="1" id="KW-0378">Hydrolase</keyword>
<comment type="similarity">
    <text evidence="1">Belongs to the QNG1 protein family.</text>
</comment>
<accession>A0AAW1PLW6</accession>
<comment type="caution">
    <text evidence="2">The sequence shown here is derived from an EMBL/GenBank/DDBJ whole genome shotgun (WGS) entry which is preliminary data.</text>
</comment>
<dbReference type="PANTHER" id="PTHR21314:SF1">
    <property type="entry name" value="QUEUOSINE SALVAGE PROTEIN"/>
    <property type="match status" value="1"/>
</dbReference>
<evidence type="ECO:0000313" key="2">
    <source>
        <dbReference type="EMBL" id="KAK9808949.1"/>
    </source>
</evidence>
<dbReference type="GO" id="GO:0016787">
    <property type="term" value="F:hydrolase activity"/>
    <property type="evidence" value="ECO:0007669"/>
    <property type="project" value="UniProtKB-KW"/>
</dbReference>
<dbReference type="GO" id="GO:0006400">
    <property type="term" value="P:tRNA modification"/>
    <property type="evidence" value="ECO:0007669"/>
    <property type="project" value="TreeGrafter"/>
</dbReference>
<sequence length="354" mass="38011">MPGRANGTVLDTISRSAAAAAAAAPEDCSIDVEAVQRYASSLNVSQVQEAGVPTRLPVRFESVQQEVNFLATMHLLDFGSGYDPQLLQTMRRDARETLQFGVLGMHISDKKIDAQFMKEFSNFAVANYFGIQSHIDQQVQPGITMSRPGPLLQLTQQIRQALNSTGAALEDAGSADLGSLIMSSLESRRASGQAPSASSLVEYLTTAIPVFADEANWRGQQVVFQRKAQLLAFALYQRFAPELPDLFGFVDAEQLTADSGNVVPAALHRLGILKYSNELEQAIAAQQPLTPGSDQEVALRAAAINAVAQIVQATGQALTGPQLSIYLQHYLESTTQIQAPGKGVKHLAPGSLAY</sequence>
<evidence type="ECO:0000313" key="3">
    <source>
        <dbReference type="Proteomes" id="UP001489004"/>
    </source>
</evidence>
<reference evidence="2 3" key="1">
    <citation type="journal article" date="2024" name="Nat. Commun.">
        <title>Phylogenomics reveals the evolutionary origins of lichenization in chlorophyte algae.</title>
        <authorList>
            <person name="Puginier C."/>
            <person name="Libourel C."/>
            <person name="Otte J."/>
            <person name="Skaloud P."/>
            <person name="Haon M."/>
            <person name="Grisel S."/>
            <person name="Petersen M."/>
            <person name="Berrin J.G."/>
            <person name="Delaux P.M."/>
            <person name="Dal Grande F."/>
            <person name="Keller J."/>
        </authorList>
    </citation>
    <scope>NUCLEOTIDE SEQUENCE [LARGE SCALE GENOMIC DNA]</scope>
    <source>
        <strain evidence="2 3">SAG 2043</strain>
    </source>
</reference>
<evidence type="ECO:0000256" key="1">
    <source>
        <dbReference type="RuleBase" id="RU365002"/>
    </source>
</evidence>
<dbReference type="InterPro" id="IPR019438">
    <property type="entry name" value="Q_salvage"/>
</dbReference>
<dbReference type="EMBL" id="JALJOR010000011">
    <property type="protein sequence ID" value="KAK9808949.1"/>
    <property type="molecule type" value="Genomic_DNA"/>
</dbReference>
<protein>
    <recommendedName>
        <fullName evidence="1">Queuosine 5'-phosphate N-glycosylase/hydrolase</fullName>
        <ecNumber evidence="1">3.2.2.-</ecNumber>
    </recommendedName>
    <alternativeName>
        <fullName evidence="1">Queuosine-nucleotide N-glycosylase/hydrolase</fullName>
    </alternativeName>
</protein>
<name>A0AAW1PLW6_9CHLO</name>
<keyword evidence="3" id="KW-1185">Reference proteome</keyword>
<gene>
    <name evidence="2" type="ORF">WJX72_006902</name>
</gene>
<dbReference type="Proteomes" id="UP001489004">
    <property type="component" value="Unassembled WGS sequence"/>
</dbReference>
<dbReference type="Pfam" id="PF10343">
    <property type="entry name" value="Q_salvage"/>
    <property type="match status" value="1"/>
</dbReference>
<dbReference type="PANTHER" id="PTHR21314">
    <property type="entry name" value="QUEUOSINE 5'-PHOSPHATE N-GLYCOSYLASE_HYDROLASE-RELATED"/>
    <property type="match status" value="1"/>
</dbReference>